<evidence type="ECO:0000256" key="2">
    <source>
        <dbReference type="ARBA" id="ARBA00023125"/>
    </source>
</evidence>
<dbReference type="ExpressionAtlas" id="M8CB49">
    <property type="expression patterns" value="baseline"/>
</dbReference>
<dbReference type="PROSITE" id="PS50103">
    <property type="entry name" value="ZF_C3H1"/>
    <property type="match status" value="1"/>
</dbReference>
<keyword evidence="2" id="KW-0238">DNA-binding</keyword>
<dbReference type="AlphaFoldDB" id="M8CB49"/>
<evidence type="ECO:0000256" key="1">
    <source>
        <dbReference type="ARBA" id="ARBA00008626"/>
    </source>
</evidence>
<proteinExistence type="inferred from homology"/>
<feature type="compositionally biased region" description="Basic and acidic residues" evidence="3">
    <location>
        <begin position="661"/>
        <end position="671"/>
    </location>
</feature>
<sequence length="671" mass="72708">MAKHHPDLIMCRKQPGIAIGRLCEKCDGKCVICDSYVRPCTLVRVCDECNYGSFQGRCVICGGVGISDAYYCKECTQQEKDRDGCPKIVNLGSAKTDLFYERKKCEMRGGAVCKTNDDDASRFCVSMCVVESLHFMVRLFISEDSPSQAGLRPQDNLQAKGSASLMHAASPSSDDSLPPGFESLQPTNDLKIDISQIPLIRWKCPPHILLNPNWHLASGEESREIAVQNERMFGVLEAIYPRASNIPPNPFVSPDVKDSHYDDSGTPLVPVIPVEDDDASDQSEGPLLDQPNDYHQFDNYGPAEINGLQVSNTPITPAQQQPGGSTGVEADVLAAASAAYTAIMQSNQKGSMVDRDLLVKILSDPVQVERLMKEYNQIRNEQSTSSSVVAPMPPCPPPQMTMTAPASYSNHMTTFQNTNSTLPPPSPMAPRPMMNRPPQGYPPVPMNHPPGSSPAMNLPPAAMNHRPGSNPPMSHPPGSNPPMSRPPGSNPPMSRPPGSNPPMSRPPGSNPAMSHPPGSNPAMSHPLGSNPAMSHAPGSNPAMSYPPGSSSPAMNFSGAPPRAINYYKTLIHQHGGERQESFEQHGRQFGMYHQSVPPQTNGIDAMNGASMVNRDTKTRPTRPCAYFNGPRGCRNGANCTFLHDSSATSRQQEQQNGSKRIKLDSRITGRN</sequence>
<dbReference type="InterPro" id="IPR009030">
    <property type="entry name" value="Growth_fac_rcpt_cys_sf"/>
</dbReference>
<name>M8CB49_AEGTA</name>
<reference evidence="4" key="1">
    <citation type="submission" date="2015-06" db="UniProtKB">
        <authorList>
            <consortium name="EnsemblPlants"/>
        </authorList>
    </citation>
    <scope>IDENTIFICATION</scope>
</reference>
<dbReference type="PANTHER" id="PTHR33400:SF2">
    <property type="entry name" value="ZINC FINGER CCCH DOMAIN-CONTAINING PROTEIN 6"/>
    <property type="match status" value="1"/>
</dbReference>
<dbReference type="Pfam" id="PF03660">
    <property type="entry name" value="PHF5"/>
    <property type="match status" value="1"/>
</dbReference>
<dbReference type="PANTHER" id="PTHR33400">
    <property type="entry name" value="ZINC FINGER CCCH DOMAIN-CONTAINING PROTEIN 6-RELATED"/>
    <property type="match status" value="1"/>
</dbReference>
<dbReference type="GO" id="GO:0000398">
    <property type="term" value="P:mRNA splicing, via spliceosome"/>
    <property type="evidence" value="ECO:0007669"/>
    <property type="project" value="InterPro"/>
</dbReference>
<dbReference type="GO" id="GO:0046872">
    <property type="term" value="F:metal ion binding"/>
    <property type="evidence" value="ECO:0007669"/>
    <property type="project" value="InterPro"/>
</dbReference>
<dbReference type="EnsemblPlants" id="EMT31378">
    <property type="protein sequence ID" value="EMT31378"/>
    <property type="gene ID" value="F775_17359"/>
</dbReference>
<feature type="compositionally biased region" description="Pro residues" evidence="3">
    <location>
        <begin position="469"/>
        <end position="509"/>
    </location>
</feature>
<evidence type="ECO:0000256" key="3">
    <source>
        <dbReference type="SAM" id="MobiDB-lite"/>
    </source>
</evidence>
<dbReference type="InterPro" id="IPR000571">
    <property type="entry name" value="Znf_CCCH"/>
</dbReference>
<dbReference type="SUPFAM" id="SSF57184">
    <property type="entry name" value="Growth factor receptor domain"/>
    <property type="match status" value="1"/>
</dbReference>
<dbReference type="GO" id="GO:0003677">
    <property type="term" value="F:DNA binding"/>
    <property type="evidence" value="ECO:0007669"/>
    <property type="project" value="UniProtKB-KW"/>
</dbReference>
<feature type="compositionally biased region" description="Polar residues" evidence="3">
    <location>
        <begin position="411"/>
        <end position="421"/>
    </location>
</feature>
<feature type="region of interest" description="Disordered" evidence="3">
    <location>
        <begin position="244"/>
        <end position="268"/>
    </location>
</feature>
<evidence type="ECO:0000313" key="4">
    <source>
        <dbReference type="EnsemblPlants" id="EMT31378"/>
    </source>
</evidence>
<comment type="similarity">
    <text evidence="1">Belongs to the PHF5 family.</text>
</comment>
<accession>M8CB49</accession>
<protein>
    <submittedName>
        <fullName evidence="4">Zinc finger CCCH domain-containing protein 30</fullName>
    </submittedName>
</protein>
<feature type="region of interest" description="Disordered" evidence="3">
    <location>
        <begin position="644"/>
        <end position="671"/>
    </location>
</feature>
<feature type="compositionally biased region" description="Pro residues" evidence="3">
    <location>
        <begin position="439"/>
        <end position="452"/>
    </location>
</feature>
<feature type="region of interest" description="Disordered" evidence="3">
    <location>
        <begin position="411"/>
        <end position="557"/>
    </location>
</feature>
<feature type="compositionally biased region" description="Polar residues" evidence="3">
    <location>
        <begin position="644"/>
        <end position="658"/>
    </location>
</feature>
<dbReference type="InterPro" id="IPR005345">
    <property type="entry name" value="PHF5"/>
</dbReference>
<organism evidence="4">
    <name type="scientific">Aegilops tauschii</name>
    <name type="common">Tausch's goatgrass</name>
    <name type="synonym">Aegilops squarrosa</name>
    <dbReference type="NCBI Taxonomy" id="37682"/>
    <lineage>
        <taxon>Eukaryota</taxon>
        <taxon>Viridiplantae</taxon>
        <taxon>Streptophyta</taxon>
        <taxon>Embryophyta</taxon>
        <taxon>Tracheophyta</taxon>
        <taxon>Spermatophyta</taxon>
        <taxon>Magnoliopsida</taxon>
        <taxon>Liliopsida</taxon>
        <taxon>Poales</taxon>
        <taxon>Poaceae</taxon>
        <taxon>BOP clade</taxon>
        <taxon>Pooideae</taxon>
        <taxon>Triticodae</taxon>
        <taxon>Triticeae</taxon>
        <taxon>Triticinae</taxon>
        <taxon>Aegilops</taxon>
    </lineage>
</organism>